<name>A0A2P2QJQ8_RHIMU</name>
<dbReference type="AlphaFoldDB" id="A0A2P2QJQ8"/>
<accession>A0A2P2QJQ8</accession>
<reference evidence="1" key="1">
    <citation type="submission" date="2018-02" db="EMBL/GenBank/DDBJ databases">
        <title>Rhizophora mucronata_Transcriptome.</title>
        <authorList>
            <person name="Meera S.P."/>
            <person name="Sreeshan A."/>
            <person name="Augustine A."/>
        </authorList>
    </citation>
    <scope>NUCLEOTIDE SEQUENCE</scope>
    <source>
        <tissue evidence="1">Leaf</tissue>
    </source>
</reference>
<organism evidence="1">
    <name type="scientific">Rhizophora mucronata</name>
    <name type="common">Asiatic mangrove</name>
    <dbReference type="NCBI Taxonomy" id="61149"/>
    <lineage>
        <taxon>Eukaryota</taxon>
        <taxon>Viridiplantae</taxon>
        <taxon>Streptophyta</taxon>
        <taxon>Embryophyta</taxon>
        <taxon>Tracheophyta</taxon>
        <taxon>Spermatophyta</taxon>
        <taxon>Magnoliopsida</taxon>
        <taxon>eudicotyledons</taxon>
        <taxon>Gunneridae</taxon>
        <taxon>Pentapetalae</taxon>
        <taxon>rosids</taxon>
        <taxon>fabids</taxon>
        <taxon>Malpighiales</taxon>
        <taxon>Rhizophoraceae</taxon>
        <taxon>Rhizophora</taxon>
    </lineage>
</organism>
<proteinExistence type="predicted"/>
<evidence type="ECO:0000313" key="1">
    <source>
        <dbReference type="EMBL" id="MBX67232.1"/>
    </source>
</evidence>
<sequence length="26" mass="3059">MVLICSLRFPDVISGWNFSVMQCWII</sequence>
<dbReference type="EMBL" id="GGEC01086748">
    <property type="protein sequence ID" value="MBX67232.1"/>
    <property type="molecule type" value="Transcribed_RNA"/>
</dbReference>
<protein>
    <submittedName>
        <fullName evidence="1">Uncharacterized protein</fullName>
    </submittedName>
</protein>